<accession>A0ABT3DTJ1</accession>
<evidence type="ECO:0000313" key="3">
    <source>
        <dbReference type="Proteomes" id="UP001320843"/>
    </source>
</evidence>
<proteinExistence type="predicted"/>
<dbReference type="Pfam" id="PF00345">
    <property type="entry name" value="PapD_N"/>
    <property type="match status" value="1"/>
</dbReference>
<evidence type="ECO:0000313" key="2">
    <source>
        <dbReference type="EMBL" id="MCW0398823.1"/>
    </source>
</evidence>
<dbReference type="InterPro" id="IPR008962">
    <property type="entry name" value="PapD-like_sf"/>
</dbReference>
<dbReference type="RefSeq" id="WP_017912035.1">
    <property type="nucleotide sequence ID" value="NZ_CP099530.1"/>
</dbReference>
<dbReference type="PANTHER" id="PTHR30251:SF4">
    <property type="entry name" value="SLR1668 PROTEIN"/>
    <property type="match status" value="1"/>
</dbReference>
<gene>
    <name evidence="2" type="ORF">NB700_001379</name>
</gene>
<dbReference type="InterPro" id="IPR050643">
    <property type="entry name" value="Periplasmic_pilus_chap"/>
</dbReference>
<protein>
    <recommendedName>
        <fullName evidence="1">Pili assembly chaperone N-terminal domain-containing protein</fullName>
    </recommendedName>
</protein>
<name>A0ABT3DTJ1_9XANT</name>
<sequence>MPYAPADQPIAVSPAARTQTADAIAAVLRVEPTHVEMRPDERVCLVVLHNLGDVALHVQARIFRWNQRDGRDLLRSTAAVQVYPGVIRIEPYARSTMVLTRESVLRMREELTYRLVVDRLLDPVRSGDPDVAVFGQCVAVPVFVSLPDTTAKITWSAYRRGGRLWLEATNYGRRHARVEQAMFRAGAAPALNLPAPVYVLAGASVAFELPWSETTEGPLQVNYLDDGGERQERVHVLAR</sequence>
<dbReference type="EMBL" id="JANFWR010000007">
    <property type="protein sequence ID" value="MCW0398823.1"/>
    <property type="molecule type" value="Genomic_DNA"/>
</dbReference>
<evidence type="ECO:0000259" key="1">
    <source>
        <dbReference type="Pfam" id="PF00345"/>
    </source>
</evidence>
<dbReference type="PANTHER" id="PTHR30251">
    <property type="entry name" value="PILUS ASSEMBLY CHAPERONE"/>
    <property type="match status" value="1"/>
</dbReference>
<dbReference type="Proteomes" id="UP001320843">
    <property type="component" value="Unassembled WGS sequence"/>
</dbReference>
<feature type="domain" description="Pili assembly chaperone N-terminal" evidence="1">
    <location>
        <begin position="28"/>
        <end position="119"/>
    </location>
</feature>
<keyword evidence="3" id="KW-1185">Reference proteome</keyword>
<reference evidence="2 3" key="1">
    <citation type="submission" date="2022-06" db="EMBL/GenBank/DDBJ databases">
        <title>Dynamics of rice microbiomes reveals core vertical transmitted seed endophytes.</title>
        <authorList>
            <person name="Liao K."/>
            <person name="Zhang X."/>
        </authorList>
    </citation>
    <scope>NUCLEOTIDE SEQUENCE [LARGE SCALE GENOMIC DNA]</scope>
    <source>
        <strain evidence="2 3">YT10-10-1</strain>
    </source>
</reference>
<dbReference type="SUPFAM" id="SSF49354">
    <property type="entry name" value="PapD-like"/>
    <property type="match status" value="1"/>
</dbReference>
<dbReference type="InterPro" id="IPR016147">
    <property type="entry name" value="Pili_assmbl_chaperone_N"/>
</dbReference>
<organism evidence="2 3">
    <name type="scientific">Xanthomonas sacchari</name>
    <dbReference type="NCBI Taxonomy" id="56458"/>
    <lineage>
        <taxon>Bacteria</taxon>
        <taxon>Pseudomonadati</taxon>
        <taxon>Pseudomonadota</taxon>
        <taxon>Gammaproteobacteria</taxon>
        <taxon>Lysobacterales</taxon>
        <taxon>Lysobacteraceae</taxon>
        <taxon>Xanthomonas</taxon>
    </lineage>
</organism>
<comment type="caution">
    <text evidence="2">The sequence shown here is derived from an EMBL/GenBank/DDBJ whole genome shotgun (WGS) entry which is preliminary data.</text>
</comment>